<sequence length="279" mass="31954">MENELVSVYIPTHNRCHMLKRAVESVLSQTYKNIEIIVSDDGSTDATEEYITELSKKNLNVFYIKSNIPQGACAARNKAIFVAKGMFITGLDDDDEFTPDRIERLVTIYKKYEKYSFISTGVKILNKKSVSAGYTKAGVITSEMLFNENVIGNQVLTKTEFMTSIGGFDEELPAWQDYECWIRLSLAFGQGYNSGELTYIMHLEHDLPRVSRSNNAKKALEIILGKYQEMLTSSNIKNLKVNYLYNYVKVITVKELFLNLTILNLVRYGKLLIRRFIKN</sequence>
<dbReference type="InterPro" id="IPR050834">
    <property type="entry name" value="Glycosyltransf_2"/>
</dbReference>
<evidence type="ECO:0000313" key="2">
    <source>
        <dbReference type="EMBL" id="ANI82286.1"/>
    </source>
</evidence>
<feature type="domain" description="Glycosyltransferase 2-like" evidence="1">
    <location>
        <begin position="7"/>
        <end position="124"/>
    </location>
</feature>
<dbReference type="PANTHER" id="PTHR43685">
    <property type="entry name" value="GLYCOSYLTRANSFERASE"/>
    <property type="match status" value="1"/>
</dbReference>
<reference evidence="3 5" key="1">
    <citation type="submission" date="2016-10" db="EMBL/GenBank/DDBJ databases">
        <authorList>
            <person name="Varghese N."/>
            <person name="Submissions S."/>
        </authorList>
    </citation>
    <scope>NUCLEOTIDE SEQUENCE [LARGE SCALE GENOMIC DNA]</scope>
    <source>
        <strain evidence="3 5">CGMCC 1.7012</strain>
    </source>
</reference>
<evidence type="ECO:0000313" key="5">
    <source>
        <dbReference type="Proteomes" id="UP000182314"/>
    </source>
</evidence>
<evidence type="ECO:0000313" key="3">
    <source>
        <dbReference type="EMBL" id="SFC53370.1"/>
    </source>
</evidence>
<dbReference type="Proteomes" id="UP000078227">
    <property type="component" value="Chromosome"/>
</dbReference>
<organism evidence="3 5">
    <name type="scientific">Kosakonia oryzae</name>
    <dbReference type="NCBI Taxonomy" id="497725"/>
    <lineage>
        <taxon>Bacteria</taxon>
        <taxon>Pseudomonadati</taxon>
        <taxon>Pseudomonadota</taxon>
        <taxon>Gammaproteobacteria</taxon>
        <taxon>Enterobacterales</taxon>
        <taxon>Enterobacteriaceae</taxon>
        <taxon>Kosakonia</taxon>
    </lineage>
</organism>
<name>A0AA94H458_9ENTR</name>
<dbReference type="PANTHER" id="PTHR43685:SF2">
    <property type="entry name" value="GLYCOSYLTRANSFERASE 2-LIKE DOMAIN-CONTAINING PROTEIN"/>
    <property type="match status" value="1"/>
</dbReference>
<dbReference type="AlphaFoldDB" id="A0AA94H458"/>
<dbReference type="InterPro" id="IPR001173">
    <property type="entry name" value="Glyco_trans_2-like"/>
</dbReference>
<dbReference type="SUPFAM" id="SSF53448">
    <property type="entry name" value="Nucleotide-diphospho-sugar transferases"/>
    <property type="match status" value="1"/>
</dbReference>
<accession>A0AA94H458</accession>
<proteinExistence type="predicted"/>
<dbReference type="RefSeq" id="WP_064565132.1">
    <property type="nucleotide sequence ID" value="NZ_CP014007.2"/>
</dbReference>
<dbReference type="KEGG" id="kor:AWR26_09000"/>
<dbReference type="Pfam" id="PF00535">
    <property type="entry name" value="Glycos_transf_2"/>
    <property type="match status" value="1"/>
</dbReference>
<keyword evidence="4" id="KW-1185">Reference proteome</keyword>
<dbReference type="EMBL" id="FOKO01000003">
    <property type="protein sequence ID" value="SFC53370.1"/>
    <property type="molecule type" value="Genomic_DNA"/>
</dbReference>
<dbReference type="Gene3D" id="3.90.550.10">
    <property type="entry name" value="Spore Coat Polysaccharide Biosynthesis Protein SpsA, Chain A"/>
    <property type="match status" value="1"/>
</dbReference>
<dbReference type="InterPro" id="IPR029044">
    <property type="entry name" value="Nucleotide-diphossugar_trans"/>
</dbReference>
<dbReference type="Proteomes" id="UP000182314">
    <property type="component" value="Unassembled WGS sequence"/>
</dbReference>
<dbReference type="CDD" id="cd00761">
    <property type="entry name" value="Glyco_tranf_GTA_type"/>
    <property type="match status" value="1"/>
</dbReference>
<protein>
    <submittedName>
        <fullName evidence="2 3">Glycosyltransferase</fullName>
    </submittedName>
</protein>
<dbReference type="EMBL" id="CP014007">
    <property type="protein sequence ID" value="ANI82286.1"/>
    <property type="molecule type" value="Genomic_DNA"/>
</dbReference>
<gene>
    <name evidence="2" type="ORF">AWR26_09000</name>
    <name evidence="3" type="ORF">SAMN05216286_2610</name>
</gene>
<evidence type="ECO:0000313" key="4">
    <source>
        <dbReference type="Proteomes" id="UP000078227"/>
    </source>
</evidence>
<reference evidence="2 4" key="2">
    <citation type="submission" date="2021-03" db="EMBL/GenBank/DDBJ databases">
        <authorList>
            <person name="Li Y."/>
            <person name="Li S."/>
            <person name="Chen M."/>
            <person name="Peng G."/>
            <person name="Tan Z."/>
            <person name="An Q."/>
        </authorList>
    </citation>
    <scope>NUCLEOTIDE SEQUENCE [LARGE SCALE GENOMIC DNA]</scope>
    <source>
        <strain evidence="2 4">Ola 51</strain>
    </source>
</reference>
<evidence type="ECO:0000259" key="1">
    <source>
        <dbReference type="Pfam" id="PF00535"/>
    </source>
</evidence>